<gene>
    <name evidence="11" type="primary">queC</name>
    <name evidence="12" type="ORF">SAMN02982917_3746</name>
</gene>
<dbReference type="RefSeq" id="WP_085088148.1">
    <property type="nucleotide sequence ID" value="NZ_FXAK01000007.1"/>
</dbReference>
<evidence type="ECO:0000256" key="7">
    <source>
        <dbReference type="ARBA" id="ARBA00022840"/>
    </source>
</evidence>
<dbReference type="HAMAP" id="MF_01633">
    <property type="entry name" value="QueC"/>
    <property type="match status" value="1"/>
</dbReference>
<evidence type="ECO:0000256" key="3">
    <source>
        <dbReference type="ARBA" id="ARBA00022723"/>
    </source>
</evidence>
<dbReference type="CDD" id="cd01995">
    <property type="entry name" value="QueC-like"/>
    <property type="match status" value="1"/>
</dbReference>
<keyword evidence="4 11" id="KW-0547">Nucleotide-binding</keyword>
<comment type="function">
    <text evidence="11">Catalyzes the ATP-dependent conversion of 7-carboxy-7-deazaguanine (CDG) to 7-cyano-7-deazaguanine (preQ(0)).</text>
</comment>
<evidence type="ECO:0000256" key="1">
    <source>
        <dbReference type="ARBA" id="ARBA00005061"/>
    </source>
</evidence>
<dbReference type="OrthoDB" id="9789567at2"/>
<dbReference type="EC" id="6.3.4.20" evidence="9 11"/>
<feature type="binding site" evidence="11">
    <location>
        <position position="211"/>
    </location>
    <ligand>
        <name>Zn(2+)</name>
        <dbReference type="ChEBI" id="CHEBI:29105"/>
    </ligand>
</feature>
<dbReference type="Pfam" id="PF06508">
    <property type="entry name" value="QueC"/>
    <property type="match status" value="1"/>
</dbReference>
<evidence type="ECO:0000256" key="8">
    <source>
        <dbReference type="ARBA" id="ARBA00037993"/>
    </source>
</evidence>
<evidence type="ECO:0000313" key="13">
    <source>
        <dbReference type="Proteomes" id="UP000192936"/>
    </source>
</evidence>
<dbReference type="GO" id="GO:0016879">
    <property type="term" value="F:ligase activity, forming carbon-nitrogen bonds"/>
    <property type="evidence" value="ECO:0007669"/>
    <property type="project" value="UniProtKB-UniRule"/>
</dbReference>
<evidence type="ECO:0000256" key="11">
    <source>
        <dbReference type="HAMAP-Rule" id="MF_01633"/>
    </source>
</evidence>
<dbReference type="GO" id="GO:0008616">
    <property type="term" value="P:tRNA queuosine(34) biosynthetic process"/>
    <property type="evidence" value="ECO:0007669"/>
    <property type="project" value="UniProtKB-UniRule"/>
</dbReference>
<dbReference type="PANTHER" id="PTHR42914">
    <property type="entry name" value="7-CYANO-7-DEAZAGUANINE SYNTHASE"/>
    <property type="match status" value="1"/>
</dbReference>
<organism evidence="12 13">
    <name type="scientific">Azospirillum oryzae</name>
    <dbReference type="NCBI Taxonomy" id="286727"/>
    <lineage>
        <taxon>Bacteria</taxon>
        <taxon>Pseudomonadati</taxon>
        <taxon>Pseudomonadota</taxon>
        <taxon>Alphaproteobacteria</taxon>
        <taxon>Rhodospirillales</taxon>
        <taxon>Azospirillaceae</taxon>
        <taxon>Azospirillum</taxon>
    </lineage>
</organism>
<evidence type="ECO:0000313" key="12">
    <source>
        <dbReference type="EMBL" id="SMF69164.1"/>
    </source>
</evidence>
<evidence type="ECO:0000256" key="10">
    <source>
        <dbReference type="ARBA" id="ARBA00047890"/>
    </source>
</evidence>
<dbReference type="STRING" id="286727.SAMN02982917_3746"/>
<evidence type="ECO:0000256" key="2">
    <source>
        <dbReference type="ARBA" id="ARBA00022598"/>
    </source>
</evidence>
<evidence type="ECO:0000256" key="6">
    <source>
        <dbReference type="ARBA" id="ARBA00022833"/>
    </source>
</evidence>
<keyword evidence="7 11" id="KW-0067">ATP-binding</keyword>
<reference evidence="12 13" key="1">
    <citation type="submission" date="2017-04" db="EMBL/GenBank/DDBJ databases">
        <authorList>
            <person name="Afonso C.L."/>
            <person name="Miller P.J."/>
            <person name="Scott M.A."/>
            <person name="Spackman E."/>
            <person name="Goraichik I."/>
            <person name="Dimitrov K.M."/>
            <person name="Suarez D.L."/>
            <person name="Swayne D.E."/>
        </authorList>
    </citation>
    <scope>NUCLEOTIDE SEQUENCE [LARGE SCALE GENOMIC DNA]</scope>
    <source>
        <strain evidence="12 13">A2P</strain>
    </source>
</reference>
<dbReference type="EMBL" id="FXAK01000007">
    <property type="protein sequence ID" value="SMF69164.1"/>
    <property type="molecule type" value="Genomic_DNA"/>
</dbReference>
<comment type="cofactor">
    <cofactor evidence="11">
        <name>Zn(2+)</name>
        <dbReference type="ChEBI" id="CHEBI:29105"/>
    </cofactor>
    <text evidence="11">Binds 1 zinc ion per subunit.</text>
</comment>
<keyword evidence="2 11" id="KW-0436">Ligase</keyword>
<feature type="binding site" evidence="11">
    <location>
        <position position="214"/>
    </location>
    <ligand>
        <name>Zn(2+)</name>
        <dbReference type="ChEBI" id="CHEBI:29105"/>
    </ligand>
</feature>
<sequence length="238" mass="25246">MADLGESRQAVVLVSGGLDSTTVLAIAKAEGYRVNALSFRYGQRHSVELEAARRVVAAIGVERHVIADIDLRAFGGSALTDAIDVPKHDNAAGLGEGIPVTYVPARNTVFLSFALAWAETLGASDLFIGVNALDYSGYPDCRPEYIAAFETLANLATKAGVEGTSRFKIHAPLMQMDKAAIVRRGLELGVDYSLTHSCYDPTPEGLSCGACDSCLLRLKGFSEAGTTDPIRYASGTDK</sequence>
<accession>A0A1X7GG44</accession>
<keyword evidence="3 11" id="KW-0479">Metal-binding</keyword>
<dbReference type="PANTHER" id="PTHR42914:SF1">
    <property type="entry name" value="7-CYANO-7-DEAZAGUANINE SYNTHASE"/>
    <property type="match status" value="1"/>
</dbReference>
<dbReference type="Gene3D" id="3.40.50.620">
    <property type="entry name" value="HUPs"/>
    <property type="match status" value="1"/>
</dbReference>
<evidence type="ECO:0000256" key="4">
    <source>
        <dbReference type="ARBA" id="ARBA00022741"/>
    </source>
</evidence>
<dbReference type="InterPro" id="IPR018317">
    <property type="entry name" value="QueC"/>
</dbReference>
<dbReference type="PIRSF" id="PIRSF006293">
    <property type="entry name" value="ExsB"/>
    <property type="match status" value="1"/>
</dbReference>
<dbReference type="GO" id="GO:0008270">
    <property type="term" value="F:zinc ion binding"/>
    <property type="evidence" value="ECO:0007669"/>
    <property type="project" value="UniProtKB-UniRule"/>
</dbReference>
<proteinExistence type="inferred from homology"/>
<dbReference type="NCBIfam" id="TIGR00364">
    <property type="entry name" value="7-cyano-7-deazaguanine synthase QueC"/>
    <property type="match status" value="1"/>
</dbReference>
<protein>
    <recommendedName>
        <fullName evidence="9 11">7-cyano-7-deazaguanine synthase</fullName>
        <ecNumber evidence="9 11">6.3.4.20</ecNumber>
    </recommendedName>
    <alternativeName>
        <fullName evidence="11">7-cyano-7-carbaguanine synthase</fullName>
    </alternativeName>
    <alternativeName>
        <fullName evidence="11">PreQ(0) synthase</fullName>
    </alternativeName>
    <alternativeName>
        <fullName evidence="11">Queuosine biosynthesis protein QueC</fullName>
    </alternativeName>
</protein>
<feature type="binding site" evidence="11">
    <location>
        <position position="208"/>
    </location>
    <ligand>
        <name>Zn(2+)</name>
        <dbReference type="ChEBI" id="CHEBI:29105"/>
    </ligand>
</feature>
<comment type="similarity">
    <text evidence="8 11">Belongs to the QueC family.</text>
</comment>
<feature type="binding site" evidence="11">
    <location>
        <begin position="14"/>
        <end position="24"/>
    </location>
    <ligand>
        <name>ATP</name>
        <dbReference type="ChEBI" id="CHEBI:30616"/>
    </ligand>
</feature>
<comment type="pathway">
    <text evidence="1 11">Purine metabolism; 7-cyano-7-deazaguanine biosynthesis.</text>
</comment>
<dbReference type="Proteomes" id="UP000192936">
    <property type="component" value="Unassembled WGS sequence"/>
</dbReference>
<evidence type="ECO:0000256" key="9">
    <source>
        <dbReference type="ARBA" id="ARBA00039149"/>
    </source>
</evidence>
<dbReference type="SUPFAM" id="SSF52402">
    <property type="entry name" value="Adenine nucleotide alpha hydrolases-like"/>
    <property type="match status" value="1"/>
</dbReference>
<dbReference type="AlphaFoldDB" id="A0A1X7GG44"/>
<keyword evidence="6 11" id="KW-0862">Zinc</keyword>
<comment type="catalytic activity">
    <reaction evidence="10 11">
        <text>7-carboxy-7-carbaguanine + NH4(+) + 2 ATP = 7-cyano-7-carbaguanine + 2 AMP + 2 diphosphate + 2 H(+)</text>
        <dbReference type="Rhea" id="RHEA:27982"/>
        <dbReference type="ChEBI" id="CHEBI:15378"/>
        <dbReference type="ChEBI" id="CHEBI:28938"/>
        <dbReference type="ChEBI" id="CHEBI:30616"/>
        <dbReference type="ChEBI" id="CHEBI:33019"/>
        <dbReference type="ChEBI" id="CHEBI:45075"/>
        <dbReference type="ChEBI" id="CHEBI:61036"/>
        <dbReference type="ChEBI" id="CHEBI:456215"/>
        <dbReference type="EC" id="6.3.4.20"/>
    </reaction>
</comment>
<dbReference type="InterPro" id="IPR014729">
    <property type="entry name" value="Rossmann-like_a/b/a_fold"/>
</dbReference>
<name>A0A1X7GG44_9PROT</name>
<evidence type="ECO:0000256" key="5">
    <source>
        <dbReference type="ARBA" id="ARBA00022785"/>
    </source>
</evidence>
<keyword evidence="5 11" id="KW-0671">Queuosine biosynthesis</keyword>
<dbReference type="GO" id="GO:0005524">
    <property type="term" value="F:ATP binding"/>
    <property type="evidence" value="ECO:0007669"/>
    <property type="project" value="UniProtKB-UniRule"/>
</dbReference>
<dbReference type="UniPathway" id="UPA00391"/>
<feature type="binding site" evidence="11">
    <location>
        <position position="198"/>
    </location>
    <ligand>
        <name>Zn(2+)</name>
        <dbReference type="ChEBI" id="CHEBI:29105"/>
    </ligand>
</feature>